<dbReference type="EMBL" id="CP047423">
    <property type="protein sequence ID" value="QPD02443.1"/>
    <property type="molecule type" value="Genomic_DNA"/>
</dbReference>
<dbReference type="Proteomes" id="UP000593737">
    <property type="component" value="Chromosome"/>
</dbReference>
<organism evidence="1">
    <name type="scientific">Candidatus Nitrospira kreftii</name>
    <dbReference type="NCBI Taxonomy" id="2652173"/>
    <lineage>
        <taxon>Bacteria</taxon>
        <taxon>Pseudomonadati</taxon>
        <taxon>Nitrospirota</taxon>
        <taxon>Nitrospiria</taxon>
        <taxon>Nitrospirales</taxon>
        <taxon>Nitrospiraceae</taxon>
        <taxon>Nitrospira</taxon>
    </lineage>
</organism>
<protein>
    <submittedName>
        <fullName evidence="1">Uncharacterized protein</fullName>
    </submittedName>
</protein>
<dbReference type="AlphaFoldDB" id="A0A7S8FAT7"/>
<sequence>MRSSRVARLVRTGHQLVDEMHLFLRSVSDTVAQCTTFLRKIEDCILTTTLSARPPSQRRQPPTPFGRFDCRGSGFDLSAGQDCMS</sequence>
<evidence type="ECO:0000313" key="1">
    <source>
        <dbReference type="EMBL" id="QPD02443.1"/>
    </source>
</evidence>
<name>A0A7S8FAT7_9BACT</name>
<gene>
    <name evidence="1" type="ORF">Nkreftii_000217</name>
</gene>
<dbReference type="KEGG" id="nkf:Nkreftii_000217"/>
<accession>A0A7S8FAT7</accession>
<reference evidence="1" key="1">
    <citation type="journal article" date="2020" name="ISME J.">
        <title>Enrichment and physiological characterization of a novel comammox Nitrospira indicates ammonium inhibition of complete nitrification.</title>
        <authorList>
            <person name="Sakoula D."/>
            <person name="Koch H."/>
            <person name="Frank J."/>
            <person name="Jetten M.S.M."/>
            <person name="van Kessel M.A.H.J."/>
            <person name="Lucker S."/>
        </authorList>
    </citation>
    <scope>NUCLEOTIDE SEQUENCE [LARGE SCALE GENOMIC DNA]</scope>
    <source>
        <strain evidence="1">Comreactor17</strain>
    </source>
</reference>
<proteinExistence type="predicted"/>